<keyword evidence="2" id="KW-1185">Reference proteome</keyword>
<dbReference type="AlphaFoldDB" id="A0AAV9KSU1"/>
<gene>
    <name evidence="1" type="ORF">R3W88_014561</name>
</gene>
<reference evidence="1 2" key="1">
    <citation type="submission" date="2023-10" db="EMBL/GenBank/DDBJ databases">
        <title>Genome-Wide Identification Analysis in wild type Solanum Pinnatisectum Reveals Some Genes Defensing Phytophthora Infestans.</title>
        <authorList>
            <person name="Sun C."/>
        </authorList>
    </citation>
    <scope>NUCLEOTIDE SEQUENCE [LARGE SCALE GENOMIC DNA]</scope>
    <source>
        <strain evidence="1">LQN</strain>
        <tissue evidence="1">Leaf</tissue>
    </source>
</reference>
<sequence>MENLSGKVTIEKVILWKSSTHQNVVDSIHPHHDDNLSSWCVPPFGFVEVHYTSDYWE</sequence>
<organism evidence="1 2">
    <name type="scientific">Solanum pinnatisectum</name>
    <name type="common">tansyleaf nightshade</name>
    <dbReference type="NCBI Taxonomy" id="50273"/>
    <lineage>
        <taxon>Eukaryota</taxon>
        <taxon>Viridiplantae</taxon>
        <taxon>Streptophyta</taxon>
        <taxon>Embryophyta</taxon>
        <taxon>Tracheophyta</taxon>
        <taxon>Spermatophyta</taxon>
        <taxon>Magnoliopsida</taxon>
        <taxon>eudicotyledons</taxon>
        <taxon>Gunneridae</taxon>
        <taxon>Pentapetalae</taxon>
        <taxon>asterids</taxon>
        <taxon>lamiids</taxon>
        <taxon>Solanales</taxon>
        <taxon>Solanaceae</taxon>
        <taxon>Solanoideae</taxon>
        <taxon>Solaneae</taxon>
        <taxon>Solanum</taxon>
    </lineage>
</organism>
<evidence type="ECO:0000313" key="1">
    <source>
        <dbReference type="EMBL" id="KAK4716223.1"/>
    </source>
</evidence>
<dbReference type="EMBL" id="JAWPEI010000009">
    <property type="protein sequence ID" value="KAK4716223.1"/>
    <property type="molecule type" value="Genomic_DNA"/>
</dbReference>
<accession>A0AAV9KSU1</accession>
<comment type="caution">
    <text evidence="1">The sequence shown here is derived from an EMBL/GenBank/DDBJ whole genome shotgun (WGS) entry which is preliminary data.</text>
</comment>
<dbReference type="Proteomes" id="UP001311915">
    <property type="component" value="Unassembled WGS sequence"/>
</dbReference>
<name>A0AAV9KSU1_9SOLN</name>
<evidence type="ECO:0000313" key="2">
    <source>
        <dbReference type="Proteomes" id="UP001311915"/>
    </source>
</evidence>
<protein>
    <submittedName>
        <fullName evidence="1">Uncharacterized protein</fullName>
    </submittedName>
</protein>
<proteinExistence type="predicted"/>